<evidence type="ECO:0000256" key="1">
    <source>
        <dbReference type="ARBA" id="ARBA00000085"/>
    </source>
</evidence>
<dbReference type="OrthoDB" id="227596at2"/>
<keyword evidence="9" id="KW-0812">Transmembrane</keyword>
<feature type="transmembrane region" description="Helical" evidence="9">
    <location>
        <begin position="67"/>
        <end position="87"/>
    </location>
</feature>
<dbReference type="Proteomes" id="UP000325211">
    <property type="component" value="Chromosome"/>
</dbReference>
<organism evidence="11 12">
    <name type="scientific">Streptomyces venezuelae</name>
    <dbReference type="NCBI Taxonomy" id="54571"/>
    <lineage>
        <taxon>Bacteria</taxon>
        <taxon>Bacillati</taxon>
        <taxon>Actinomycetota</taxon>
        <taxon>Actinomycetes</taxon>
        <taxon>Kitasatosporales</taxon>
        <taxon>Streptomycetaceae</taxon>
        <taxon>Streptomyces</taxon>
    </lineage>
</organism>
<keyword evidence="3" id="KW-0597">Phosphoprotein</keyword>
<dbReference type="SUPFAM" id="SSF55874">
    <property type="entry name" value="ATPase domain of HSP90 chaperone/DNA topoisomerase II/histidine kinase"/>
    <property type="match status" value="1"/>
</dbReference>
<keyword evidence="6 11" id="KW-0418">Kinase</keyword>
<evidence type="ECO:0000256" key="7">
    <source>
        <dbReference type="ARBA" id="ARBA00022840"/>
    </source>
</evidence>
<protein>
    <recommendedName>
        <fullName evidence="2">histidine kinase</fullName>
        <ecNumber evidence="2">2.7.13.3</ecNumber>
    </recommendedName>
</protein>
<feature type="transmembrane region" description="Helical" evidence="9">
    <location>
        <begin position="43"/>
        <end position="60"/>
    </location>
</feature>
<keyword evidence="7" id="KW-0067">ATP-binding</keyword>
<dbReference type="GO" id="GO:0000155">
    <property type="term" value="F:phosphorelay sensor kinase activity"/>
    <property type="evidence" value="ECO:0007669"/>
    <property type="project" value="InterPro"/>
</dbReference>
<feature type="transmembrane region" description="Helical" evidence="9">
    <location>
        <begin position="119"/>
        <end position="135"/>
    </location>
</feature>
<dbReference type="EMBL" id="CP029190">
    <property type="protein sequence ID" value="QES50641.1"/>
    <property type="molecule type" value="Genomic_DNA"/>
</dbReference>
<dbReference type="RefSeq" id="WP_150210385.1">
    <property type="nucleotide sequence ID" value="NZ_CP029190.1"/>
</dbReference>
<dbReference type="InterPro" id="IPR036890">
    <property type="entry name" value="HATPase_C_sf"/>
</dbReference>
<feature type="transmembrane region" description="Helical" evidence="9">
    <location>
        <begin position="141"/>
        <end position="160"/>
    </location>
</feature>
<evidence type="ECO:0000256" key="9">
    <source>
        <dbReference type="SAM" id="Phobius"/>
    </source>
</evidence>
<dbReference type="Gene3D" id="3.30.565.10">
    <property type="entry name" value="Histidine kinase-like ATPase, C-terminal domain"/>
    <property type="match status" value="1"/>
</dbReference>
<dbReference type="PANTHER" id="PTHR24421">
    <property type="entry name" value="NITRATE/NITRITE SENSOR PROTEIN NARX-RELATED"/>
    <property type="match status" value="1"/>
</dbReference>
<dbReference type="CDD" id="cd16917">
    <property type="entry name" value="HATPase_UhpB-NarQ-NarX-like"/>
    <property type="match status" value="1"/>
</dbReference>
<keyword evidence="8" id="KW-0902">Two-component regulatory system</keyword>
<dbReference type="Pfam" id="PF07730">
    <property type="entry name" value="HisKA_3"/>
    <property type="match status" value="1"/>
</dbReference>
<dbReference type="GO" id="GO:0046983">
    <property type="term" value="F:protein dimerization activity"/>
    <property type="evidence" value="ECO:0007669"/>
    <property type="project" value="InterPro"/>
</dbReference>
<dbReference type="InterPro" id="IPR003594">
    <property type="entry name" value="HATPase_dom"/>
</dbReference>
<dbReference type="InterPro" id="IPR011712">
    <property type="entry name" value="Sig_transdc_His_kin_sub3_dim/P"/>
</dbReference>
<reference evidence="11 12" key="1">
    <citation type="submission" date="2018-05" db="EMBL/GenBank/DDBJ databases">
        <title>Streptomyces venezuelae.</title>
        <authorList>
            <person name="Kim W."/>
            <person name="Lee N."/>
            <person name="Cho B.-K."/>
        </authorList>
    </citation>
    <scope>NUCLEOTIDE SEQUENCE [LARGE SCALE GENOMIC DNA]</scope>
    <source>
        <strain evidence="11 12">ATCC 21782</strain>
    </source>
</reference>
<dbReference type="AlphaFoldDB" id="A0A5P2DBK1"/>
<feature type="transmembrane region" description="Helical" evidence="9">
    <location>
        <begin position="16"/>
        <end position="37"/>
    </location>
</feature>
<keyword evidence="5" id="KW-0547">Nucleotide-binding</keyword>
<evidence type="ECO:0000256" key="6">
    <source>
        <dbReference type="ARBA" id="ARBA00022777"/>
    </source>
</evidence>
<proteinExistence type="predicted"/>
<gene>
    <name evidence="11" type="ORF">DEJ50_25200</name>
</gene>
<evidence type="ECO:0000256" key="4">
    <source>
        <dbReference type="ARBA" id="ARBA00022679"/>
    </source>
</evidence>
<dbReference type="SMART" id="SM00387">
    <property type="entry name" value="HATPase_c"/>
    <property type="match status" value="1"/>
</dbReference>
<keyword evidence="4" id="KW-0808">Transferase</keyword>
<keyword evidence="9" id="KW-1133">Transmembrane helix</keyword>
<feature type="domain" description="Histidine kinase/HSP90-like ATPase" evidence="10">
    <location>
        <begin position="291"/>
        <end position="386"/>
    </location>
</feature>
<evidence type="ECO:0000256" key="8">
    <source>
        <dbReference type="ARBA" id="ARBA00023012"/>
    </source>
</evidence>
<dbReference type="GO" id="GO:0016020">
    <property type="term" value="C:membrane"/>
    <property type="evidence" value="ECO:0007669"/>
    <property type="project" value="InterPro"/>
</dbReference>
<dbReference type="Pfam" id="PF02518">
    <property type="entry name" value="HATPase_c"/>
    <property type="match status" value="1"/>
</dbReference>
<evidence type="ECO:0000313" key="12">
    <source>
        <dbReference type="Proteomes" id="UP000325211"/>
    </source>
</evidence>
<dbReference type="GO" id="GO:0005524">
    <property type="term" value="F:ATP binding"/>
    <property type="evidence" value="ECO:0007669"/>
    <property type="project" value="UniProtKB-KW"/>
</dbReference>
<dbReference type="PANTHER" id="PTHR24421:SF10">
    <property type="entry name" value="NITRATE_NITRITE SENSOR PROTEIN NARQ"/>
    <property type="match status" value="1"/>
</dbReference>
<dbReference type="InterPro" id="IPR050482">
    <property type="entry name" value="Sensor_HK_TwoCompSys"/>
</dbReference>
<name>A0A5P2DBK1_STRVZ</name>
<evidence type="ECO:0000259" key="10">
    <source>
        <dbReference type="SMART" id="SM00387"/>
    </source>
</evidence>
<evidence type="ECO:0000256" key="3">
    <source>
        <dbReference type="ARBA" id="ARBA00022553"/>
    </source>
</evidence>
<accession>A0A5P2DBK1</accession>
<dbReference type="Gene3D" id="1.20.5.1930">
    <property type="match status" value="1"/>
</dbReference>
<dbReference type="EC" id="2.7.13.3" evidence="2"/>
<evidence type="ECO:0000256" key="5">
    <source>
        <dbReference type="ARBA" id="ARBA00022741"/>
    </source>
</evidence>
<evidence type="ECO:0000313" key="11">
    <source>
        <dbReference type="EMBL" id="QES50641.1"/>
    </source>
</evidence>
<feature type="transmembrane region" description="Helical" evidence="9">
    <location>
        <begin position="93"/>
        <end position="112"/>
    </location>
</feature>
<keyword evidence="9" id="KW-0472">Membrane</keyword>
<sequence>MSPLAGWARRHPRAALCARTALTAVLLGLVTLEGILLARQPTFPHAVVWTSGLLVCLSAVPWPGLSLTLRAAFAAATTWTTTLILILTNRPLVVWGIGEAAALLVLLSSVLLRAPTRTAAVLGPLLGLGCMAVPVRDIDPGRFSLLFSVLTVVVGGYSLLLRVQAAQRVRDLHAVRTAERLELARELHDLVAHHVTGIVVEARAARFTQVAADPDPARTDAILARIERAGDEALGSMRRLVKVLREEDAPAGTAPVAGLQELRELTERFSATGPPVVLTIENGLDDRLPAEIAATAHRIVLEALTNIAKHAAGATAVRIGLRTVPAGLELRITDDGGHPARLSDQARGGGYGLAGMTERAEAMGGTLTAGPTPEGGWTVTAVLPLG</sequence>
<evidence type="ECO:0000256" key="2">
    <source>
        <dbReference type="ARBA" id="ARBA00012438"/>
    </source>
</evidence>
<comment type="catalytic activity">
    <reaction evidence="1">
        <text>ATP + protein L-histidine = ADP + protein N-phospho-L-histidine.</text>
        <dbReference type="EC" id="2.7.13.3"/>
    </reaction>
</comment>